<sequence length="90" mass="9913">MVAIGGNAPLLTDSDVESLAWQFLNSDYVSDVYGRWSLDRRLSTFLRRSGLIRVADDGDLFNVILDRVMTGISSVAGRATTSHASLRPIR</sequence>
<dbReference type="AlphaFoldDB" id="A0A0I9TYR5"/>
<reference evidence="1 2" key="1">
    <citation type="submission" date="2015-05" db="EMBL/GenBank/DDBJ databases">
        <title>Genome sequence of Mycobacterium haemophilum.</title>
        <authorList>
            <person name="Greninger A.L."/>
            <person name="Cunningham G."/>
            <person name="Miller S."/>
        </authorList>
    </citation>
    <scope>NUCLEOTIDE SEQUENCE [LARGE SCALE GENOMIC DNA]</scope>
    <source>
        <strain evidence="2">UC1</strain>
    </source>
</reference>
<dbReference type="PATRIC" id="fig|29311.18.peg.317"/>
<evidence type="ECO:0000313" key="2">
    <source>
        <dbReference type="Proteomes" id="UP000036334"/>
    </source>
</evidence>
<dbReference type="Proteomes" id="UP000036334">
    <property type="component" value="Unassembled WGS sequence"/>
</dbReference>
<name>A0A0I9TYR5_9MYCO</name>
<keyword evidence="2" id="KW-1185">Reference proteome</keyword>
<dbReference type="EMBL" id="LDPR01000001">
    <property type="protein sequence ID" value="KLO39269.1"/>
    <property type="molecule type" value="Genomic_DNA"/>
</dbReference>
<accession>A0A0I9TYR5</accession>
<comment type="caution">
    <text evidence="1">The sequence shown here is derived from an EMBL/GenBank/DDBJ whole genome shotgun (WGS) entry which is preliminary data.</text>
</comment>
<evidence type="ECO:0000313" key="1">
    <source>
        <dbReference type="EMBL" id="KLO39269.1"/>
    </source>
</evidence>
<protein>
    <submittedName>
        <fullName evidence="1">Uncharacterized protein</fullName>
    </submittedName>
</protein>
<gene>
    <name evidence="1" type="ORF">ABH38_01455</name>
</gene>
<proteinExistence type="predicted"/>
<organism evidence="1 2">
    <name type="scientific">Mycobacterium haemophilum</name>
    <dbReference type="NCBI Taxonomy" id="29311"/>
    <lineage>
        <taxon>Bacteria</taxon>
        <taxon>Bacillati</taxon>
        <taxon>Actinomycetota</taxon>
        <taxon>Actinomycetes</taxon>
        <taxon>Mycobacteriales</taxon>
        <taxon>Mycobacteriaceae</taxon>
        <taxon>Mycobacterium</taxon>
    </lineage>
</organism>
<dbReference type="STRING" id="1202450.B586_16900"/>